<dbReference type="PROSITE" id="PS51257">
    <property type="entry name" value="PROKAR_LIPOPROTEIN"/>
    <property type="match status" value="1"/>
</dbReference>
<evidence type="ECO:0000313" key="3">
    <source>
        <dbReference type="Proteomes" id="UP000603865"/>
    </source>
</evidence>
<dbReference type="EMBL" id="BMQL01000009">
    <property type="protein sequence ID" value="GGR07243.1"/>
    <property type="molecule type" value="Genomic_DNA"/>
</dbReference>
<evidence type="ECO:0008006" key="4">
    <source>
        <dbReference type="Google" id="ProtNLM"/>
    </source>
</evidence>
<reference evidence="2" key="2">
    <citation type="submission" date="2020-09" db="EMBL/GenBank/DDBJ databases">
        <authorList>
            <person name="Sun Q."/>
            <person name="Ohkuma M."/>
        </authorList>
    </citation>
    <scope>NUCLEOTIDE SEQUENCE</scope>
    <source>
        <strain evidence="2">JCM 31311</strain>
    </source>
</reference>
<keyword evidence="1" id="KW-0732">Signal</keyword>
<protein>
    <recommendedName>
        <fullName evidence="4">DM13 domain-containing protein</fullName>
    </recommendedName>
</protein>
<reference evidence="2" key="1">
    <citation type="journal article" date="2014" name="Int. J. Syst. Evol. Microbiol.">
        <title>Complete genome sequence of Corynebacterium casei LMG S-19264T (=DSM 44701T), isolated from a smear-ripened cheese.</title>
        <authorList>
            <consortium name="US DOE Joint Genome Institute (JGI-PGF)"/>
            <person name="Walter F."/>
            <person name="Albersmeier A."/>
            <person name="Kalinowski J."/>
            <person name="Ruckert C."/>
        </authorList>
    </citation>
    <scope>NUCLEOTIDE SEQUENCE</scope>
    <source>
        <strain evidence="2">JCM 31311</strain>
    </source>
</reference>
<comment type="caution">
    <text evidence="2">The sequence shown here is derived from an EMBL/GenBank/DDBJ whole genome shotgun (WGS) entry which is preliminary data.</text>
</comment>
<proteinExistence type="predicted"/>
<gene>
    <name evidence="2" type="ORF">GCM10008957_19890</name>
</gene>
<keyword evidence="3" id="KW-1185">Reference proteome</keyword>
<sequence length="157" mass="16372">MKWPSALPNIFRPPRTLALLAMAAFACLPASAVKGSAPASVPLTVVASGPLIGLDGQVVGQALLEQQGNVRYLHLKNAGGAAGATLELLLSPSLRPLQAGDHGGPGPLALRVGHLDRPDLRLPLPASLRVRSVHTLWVWCASVRLPSARALLKLPSD</sequence>
<dbReference type="AlphaFoldDB" id="A0A918C5V9"/>
<evidence type="ECO:0000313" key="2">
    <source>
        <dbReference type="EMBL" id="GGR07243.1"/>
    </source>
</evidence>
<feature type="chain" id="PRO_5036745562" description="DM13 domain-containing protein" evidence="1">
    <location>
        <begin position="33"/>
        <end position="157"/>
    </location>
</feature>
<accession>A0A918C5V9</accession>
<evidence type="ECO:0000256" key="1">
    <source>
        <dbReference type="SAM" id="SignalP"/>
    </source>
</evidence>
<dbReference type="Proteomes" id="UP000603865">
    <property type="component" value="Unassembled WGS sequence"/>
</dbReference>
<name>A0A918C5V9_9DEIO</name>
<organism evidence="2 3">
    <name type="scientific">Deinococcus ruber</name>
    <dbReference type="NCBI Taxonomy" id="1848197"/>
    <lineage>
        <taxon>Bacteria</taxon>
        <taxon>Thermotogati</taxon>
        <taxon>Deinococcota</taxon>
        <taxon>Deinococci</taxon>
        <taxon>Deinococcales</taxon>
        <taxon>Deinococcaceae</taxon>
        <taxon>Deinococcus</taxon>
    </lineage>
</organism>
<feature type="signal peptide" evidence="1">
    <location>
        <begin position="1"/>
        <end position="32"/>
    </location>
</feature>